<keyword evidence="3" id="KW-1185">Reference proteome</keyword>
<dbReference type="AlphaFoldDB" id="A0AAN8XAH8"/>
<keyword evidence="1" id="KW-0472">Membrane</keyword>
<name>A0AAN8XAH8_HALRR</name>
<sequence length="129" mass="15188">MRSVVLGGYLAACIVYVLIFFPKFPKVFVLQVLLLWGMPCYRENIITDTFNVACIILWWANTWFPPSYWFYKYGAAMSGGTHGAWILLMLRHYFWCFDMCSFWEWLIGSFVVGLYQCYLMFLSGNHLLS</sequence>
<feature type="transmembrane region" description="Helical" evidence="1">
    <location>
        <begin position="70"/>
        <end position="90"/>
    </location>
</feature>
<gene>
    <name evidence="2" type="ORF">SK128_028374</name>
</gene>
<protein>
    <submittedName>
        <fullName evidence="2">Uncharacterized protein</fullName>
    </submittedName>
</protein>
<comment type="caution">
    <text evidence="2">The sequence shown here is derived from an EMBL/GenBank/DDBJ whole genome shotgun (WGS) entry which is preliminary data.</text>
</comment>
<evidence type="ECO:0000256" key="1">
    <source>
        <dbReference type="SAM" id="Phobius"/>
    </source>
</evidence>
<evidence type="ECO:0000313" key="2">
    <source>
        <dbReference type="EMBL" id="KAK7080757.1"/>
    </source>
</evidence>
<evidence type="ECO:0000313" key="3">
    <source>
        <dbReference type="Proteomes" id="UP001381693"/>
    </source>
</evidence>
<proteinExistence type="predicted"/>
<reference evidence="2 3" key="1">
    <citation type="submission" date="2023-11" db="EMBL/GenBank/DDBJ databases">
        <title>Halocaridina rubra genome assembly.</title>
        <authorList>
            <person name="Smith C."/>
        </authorList>
    </citation>
    <scope>NUCLEOTIDE SEQUENCE [LARGE SCALE GENOMIC DNA]</scope>
    <source>
        <strain evidence="2">EP-1</strain>
        <tissue evidence="2">Whole</tissue>
    </source>
</reference>
<feature type="transmembrane region" description="Helical" evidence="1">
    <location>
        <begin position="6"/>
        <end position="24"/>
    </location>
</feature>
<keyword evidence="1" id="KW-1133">Transmembrane helix</keyword>
<dbReference type="EMBL" id="JAXCGZ010005801">
    <property type="protein sequence ID" value="KAK7080757.1"/>
    <property type="molecule type" value="Genomic_DNA"/>
</dbReference>
<keyword evidence="1" id="KW-0812">Transmembrane</keyword>
<dbReference type="Proteomes" id="UP001381693">
    <property type="component" value="Unassembled WGS sequence"/>
</dbReference>
<accession>A0AAN8XAH8</accession>
<organism evidence="2 3">
    <name type="scientific">Halocaridina rubra</name>
    <name type="common">Hawaiian red shrimp</name>
    <dbReference type="NCBI Taxonomy" id="373956"/>
    <lineage>
        <taxon>Eukaryota</taxon>
        <taxon>Metazoa</taxon>
        <taxon>Ecdysozoa</taxon>
        <taxon>Arthropoda</taxon>
        <taxon>Crustacea</taxon>
        <taxon>Multicrustacea</taxon>
        <taxon>Malacostraca</taxon>
        <taxon>Eumalacostraca</taxon>
        <taxon>Eucarida</taxon>
        <taxon>Decapoda</taxon>
        <taxon>Pleocyemata</taxon>
        <taxon>Caridea</taxon>
        <taxon>Atyoidea</taxon>
        <taxon>Atyidae</taxon>
        <taxon>Halocaridina</taxon>
    </lineage>
</organism>
<feature type="transmembrane region" description="Helical" evidence="1">
    <location>
        <begin position="102"/>
        <end position="121"/>
    </location>
</feature>